<feature type="repeat" description="TPR" evidence="1">
    <location>
        <begin position="379"/>
        <end position="412"/>
    </location>
</feature>
<dbReference type="Pfam" id="PF14559">
    <property type="entry name" value="TPR_19"/>
    <property type="match status" value="1"/>
</dbReference>
<dbReference type="InterPro" id="IPR019734">
    <property type="entry name" value="TPR_rpt"/>
</dbReference>
<dbReference type="SUPFAM" id="SSF48452">
    <property type="entry name" value="TPR-like"/>
    <property type="match status" value="2"/>
</dbReference>
<dbReference type="Gene3D" id="1.25.40.10">
    <property type="entry name" value="Tetratricopeptide repeat domain"/>
    <property type="match status" value="3"/>
</dbReference>
<dbReference type="PANTHER" id="PTHR12558:SF33">
    <property type="entry name" value="BLL7664 PROTEIN"/>
    <property type="match status" value="1"/>
</dbReference>
<dbReference type="InterPro" id="IPR011990">
    <property type="entry name" value="TPR-like_helical_dom_sf"/>
</dbReference>
<dbReference type="SUPFAM" id="SSF81901">
    <property type="entry name" value="HCP-like"/>
    <property type="match status" value="1"/>
</dbReference>
<proteinExistence type="predicted"/>
<dbReference type="Proteomes" id="UP000886100">
    <property type="component" value="Unassembled WGS sequence"/>
</dbReference>
<evidence type="ECO:0000256" key="1">
    <source>
        <dbReference type="PROSITE-ProRule" id="PRU00339"/>
    </source>
</evidence>
<dbReference type="PROSITE" id="PS50005">
    <property type="entry name" value="TPR"/>
    <property type="match status" value="4"/>
</dbReference>
<organism evidence="2">
    <name type="scientific">Thiolapillus brandeum</name>
    <dbReference type="NCBI Taxonomy" id="1076588"/>
    <lineage>
        <taxon>Bacteria</taxon>
        <taxon>Pseudomonadati</taxon>
        <taxon>Pseudomonadota</taxon>
        <taxon>Gammaproteobacteria</taxon>
        <taxon>Chromatiales</taxon>
        <taxon>Sedimenticolaceae</taxon>
        <taxon>Thiolapillus</taxon>
    </lineage>
</organism>
<feature type="repeat" description="TPR" evidence="1">
    <location>
        <begin position="207"/>
        <end position="240"/>
    </location>
</feature>
<comment type="caution">
    <text evidence="2">The sequence shown here is derived from an EMBL/GenBank/DDBJ whole genome shotgun (WGS) entry which is preliminary data.</text>
</comment>
<sequence>MDPDLVFDYLAGEIGSQRGRASAAYEHLLRAATRAKDPVAAAQATQLAIRLNEADKAVRAAELWVEYDPNSIKARELRMILALRTGDLQGALDQAEAVLRISDALGEDGFLQLATVLSMEKLDTKIRLMEALAARHPEDARARYAVALVASQRKRFALAEKALDEAIRLDPRWDKPHLLRARILGLQGRNEAAEKTLRTAARAHPTAMLFQALGQMLTRQKRYEEALQAYEQALKLKPDNPDLISTVGLLAIQTRKWDPARRSWLRLAREGNYHKQQEAWYFLGQIEELQKHPGKAIEYYRKVKEGRLLADARLRLAILEGQQGNLEEASRLFRELRLTNPQQAVQIYVTEAQLYKEQGQPERAMTIYDEAIAANPGNADLLYARGLLAADLGRIEQAERDLRAVLELQPGDADALNALGYTLAEQTDRLAEAYGYIRQALQQLPDSAAVLDSMGWVLYRMGKKREALEYLQKAAGKLQDGEIAAHLGEVLWSLDRKDEARRVWREALEFAPDNPKLRKTIERHR</sequence>
<dbReference type="Pfam" id="PF13432">
    <property type="entry name" value="TPR_16"/>
    <property type="match status" value="4"/>
</dbReference>
<dbReference type="EMBL" id="DROM01000007">
    <property type="protein sequence ID" value="HHH12619.1"/>
    <property type="molecule type" value="Genomic_DNA"/>
</dbReference>
<dbReference type="AlphaFoldDB" id="A0A7C5MX32"/>
<evidence type="ECO:0000313" key="2">
    <source>
        <dbReference type="EMBL" id="HHH12619.1"/>
    </source>
</evidence>
<accession>A0A7C5MX32</accession>
<name>A0A7C5MX32_9GAMM</name>
<dbReference type="PANTHER" id="PTHR12558">
    <property type="entry name" value="CELL DIVISION CYCLE 16,23,27"/>
    <property type="match status" value="1"/>
</dbReference>
<feature type="repeat" description="TPR" evidence="1">
    <location>
        <begin position="345"/>
        <end position="378"/>
    </location>
</feature>
<feature type="repeat" description="TPR" evidence="1">
    <location>
        <begin position="481"/>
        <end position="514"/>
    </location>
</feature>
<gene>
    <name evidence="2" type="ORF">ENJ98_00120</name>
</gene>
<dbReference type="SMART" id="SM00028">
    <property type="entry name" value="TPR"/>
    <property type="match status" value="8"/>
</dbReference>
<reference evidence="2" key="1">
    <citation type="journal article" date="2020" name="mSystems">
        <title>Genome- and Community-Level Interaction Insights into Carbon Utilization and Element Cycling Functions of Hydrothermarchaeota in Hydrothermal Sediment.</title>
        <authorList>
            <person name="Zhou Z."/>
            <person name="Liu Y."/>
            <person name="Xu W."/>
            <person name="Pan J."/>
            <person name="Luo Z.H."/>
            <person name="Li M."/>
        </authorList>
    </citation>
    <scope>NUCLEOTIDE SEQUENCE [LARGE SCALE GENOMIC DNA]</scope>
    <source>
        <strain evidence="2">HyVt-535</strain>
    </source>
</reference>
<dbReference type="PROSITE" id="PS50293">
    <property type="entry name" value="TPR_REGION"/>
    <property type="match status" value="1"/>
</dbReference>
<protein>
    <submittedName>
        <fullName evidence="2">Tetratricopeptide repeat protein</fullName>
    </submittedName>
</protein>
<keyword evidence="1" id="KW-0802">TPR repeat</keyword>